<dbReference type="VEuPathDB" id="VectorBase:ASIC013228"/>
<dbReference type="Gene3D" id="1.25.10.10">
    <property type="entry name" value="Leucine-rich Repeat Variant"/>
    <property type="match status" value="1"/>
</dbReference>
<dbReference type="InterPro" id="IPR016024">
    <property type="entry name" value="ARM-type_fold"/>
</dbReference>
<evidence type="ECO:0000313" key="4">
    <source>
        <dbReference type="EnsemblMetazoa" id="ASIC013228-PA"/>
    </source>
</evidence>
<dbReference type="EnsemblMetazoa" id="ASIC013228-RA">
    <property type="protein sequence ID" value="ASIC013228-PA"/>
    <property type="gene ID" value="ASIC013228"/>
</dbReference>
<dbReference type="SUPFAM" id="SSF48452">
    <property type="entry name" value="TPR-like"/>
    <property type="match status" value="1"/>
</dbReference>
<dbReference type="GO" id="GO:0005737">
    <property type="term" value="C:cytoplasm"/>
    <property type="evidence" value="ECO:0007669"/>
    <property type="project" value="UniProtKB-SubCell"/>
</dbReference>
<dbReference type="Pfam" id="PF00515">
    <property type="entry name" value="TPR_1"/>
    <property type="match status" value="1"/>
</dbReference>
<dbReference type="AlphaFoldDB" id="A0A084W4Z1"/>
<evidence type="ECO:0000256" key="2">
    <source>
        <dbReference type="ARBA" id="ARBA00022490"/>
    </source>
</evidence>
<dbReference type="FunFam" id="1.25.40.10:FF:000025">
    <property type="entry name" value="Unc-45 myosin chaperone B"/>
    <property type="match status" value="1"/>
</dbReference>
<keyword evidence="2" id="KW-0963">Cytoplasm</keyword>
<dbReference type="PANTHER" id="PTHR45994:SF1">
    <property type="entry name" value="FI21225P1"/>
    <property type="match status" value="1"/>
</dbReference>
<evidence type="ECO:0000313" key="3">
    <source>
        <dbReference type="EMBL" id="KFB45285.1"/>
    </source>
</evidence>
<reference evidence="3 5" key="1">
    <citation type="journal article" date="2014" name="BMC Genomics">
        <title>Genome sequence of Anopheles sinensis provides insight into genetics basis of mosquito competence for malaria parasites.</title>
        <authorList>
            <person name="Zhou D."/>
            <person name="Zhang D."/>
            <person name="Ding G."/>
            <person name="Shi L."/>
            <person name="Hou Q."/>
            <person name="Ye Y."/>
            <person name="Xu Y."/>
            <person name="Zhou H."/>
            <person name="Xiong C."/>
            <person name="Li S."/>
            <person name="Yu J."/>
            <person name="Hong S."/>
            <person name="Yu X."/>
            <person name="Zou P."/>
            <person name="Chen C."/>
            <person name="Chang X."/>
            <person name="Wang W."/>
            <person name="Lv Y."/>
            <person name="Sun Y."/>
            <person name="Ma L."/>
            <person name="Shen B."/>
            <person name="Zhu C."/>
        </authorList>
    </citation>
    <scope>NUCLEOTIDE SEQUENCE [LARGE SCALE GENOMIC DNA]</scope>
</reference>
<dbReference type="OrthoDB" id="199930at2759"/>
<reference evidence="4" key="2">
    <citation type="submission" date="2020-05" db="UniProtKB">
        <authorList>
            <consortium name="EnsemblMetazoa"/>
        </authorList>
    </citation>
    <scope>IDENTIFICATION</scope>
</reference>
<comment type="subcellular location">
    <subcellularLocation>
        <location evidence="1">Cytoplasm</location>
    </subcellularLocation>
</comment>
<dbReference type="STRING" id="74873.A0A084W4Z1"/>
<dbReference type="SMART" id="SM00028">
    <property type="entry name" value="TPR"/>
    <property type="match status" value="3"/>
</dbReference>
<dbReference type="GO" id="GO:0051879">
    <property type="term" value="F:Hsp90 protein binding"/>
    <property type="evidence" value="ECO:0007669"/>
    <property type="project" value="TreeGrafter"/>
</dbReference>
<sequence>MVATEGTVPTDVDEATAFKERGNAEFKEDCWEAAIKWYTKAISVGEKHKDLPVFYKNRAAAYLKLEKYENAHKDCTASLEHCPNDPKALFRRFQALEALERFEEAYKDLRTIHTHDPNNKTIKPHLERLHSIVQERARQRAQTSTKVTQMFEIAFDIGAAKDKREQAMGNIVVLSREQAGVEVMMKEGLITRIGKLMKVEKNNEIITNAIRAVDGVCVKSPERTKQVINELGIPWFLQMLDCNVEERVAASQHCMQTVLNSISGMENKEDSKPIEALVKETIRSSKRS</sequence>
<dbReference type="InterPro" id="IPR011990">
    <property type="entry name" value="TPR-like_helical_dom_sf"/>
</dbReference>
<name>A0A084W4Z1_ANOSI</name>
<dbReference type="EMBL" id="KE525302">
    <property type="protein sequence ID" value="KFB45285.1"/>
    <property type="molecule type" value="Genomic_DNA"/>
</dbReference>
<dbReference type="InterPro" id="IPR011989">
    <property type="entry name" value="ARM-like"/>
</dbReference>
<proteinExistence type="predicted"/>
<evidence type="ECO:0000256" key="1">
    <source>
        <dbReference type="ARBA" id="ARBA00004496"/>
    </source>
</evidence>
<dbReference type="VEuPathDB" id="VectorBase:ASIS005413"/>
<keyword evidence="5" id="KW-1185">Reference proteome</keyword>
<dbReference type="PANTHER" id="PTHR45994">
    <property type="entry name" value="FI21225P1"/>
    <property type="match status" value="1"/>
</dbReference>
<accession>A0A084W4Z1</accession>
<organism evidence="3">
    <name type="scientific">Anopheles sinensis</name>
    <name type="common">Mosquito</name>
    <dbReference type="NCBI Taxonomy" id="74873"/>
    <lineage>
        <taxon>Eukaryota</taxon>
        <taxon>Metazoa</taxon>
        <taxon>Ecdysozoa</taxon>
        <taxon>Arthropoda</taxon>
        <taxon>Hexapoda</taxon>
        <taxon>Insecta</taxon>
        <taxon>Pterygota</taxon>
        <taxon>Neoptera</taxon>
        <taxon>Endopterygota</taxon>
        <taxon>Diptera</taxon>
        <taxon>Nematocera</taxon>
        <taxon>Culicoidea</taxon>
        <taxon>Culicidae</taxon>
        <taxon>Anophelinae</taxon>
        <taxon>Anopheles</taxon>
    </lineage>
</organism>
<dbReference type="OMA" id="SAMNNIV"/>
<dbReference type="SUPFAM" id="SSF48371">
    <property type="entry name" value="ARM repeat"/>
    <property type="match status" value="1"/>
</dbReference>
<gene>
    <name evidence="3" type="ORF">ZHAS_00013228</name>
</gene>
<dbReference type="Proteomes" id="UP000030765">
    <property type="component" value="Unassembled WGS sequence"/>
</dbReference>
<dbReference type="InterPro" id="IPR019734">
    <property type="entry name" value="TPR_rpt"/>
</dbReference>
<dbReference type="EMBL" id="ATLV01020424">
    <property type="status" value="NOT_ANNOTATED_CDS"/>
    <property type="molecule type" value="Genomic_DNA"/>
</dbReference>
<dbReference type="Gene3D" id="1.25.40.10">
    <property type="entry name" value="Tetratricopeptide repeat domain"/>
    <property type="match status" value="1"/>
</dbReference>
<evidence type="ECO:0000313" key="5">
    <source>
        <dbReference type="Proteomes" id="UP000030765"/>
    </source>
</evidence>
<protein>
    <submittedName>
        <fullName evidence="3">AGAP003727-PA-like protein</fullName>
    </submittedName>
    <submittedName>
        <fullName evidence="4">TPR_REGION domain-containing protein</fullName>
    </submittedName>
</protein>